<sequence>MQSDDKLSSLMKDIVRYERTIGELLDKNDALSGEVALHAKEREAWFANRQDGINSELSSLTNMVLRLSEQQGRQFDMVYRLLAQSMIGQGDRKSDTGGTTDLLLNHAMDRSAAFADTIGRIVTGRTVERTAKHRVELAEDSSIRALRGKLVQDANIATGGNIALVLEENGETGVHSLIFPVAEVSATGFRGVTLEVKPLETRALRVRIRQSDDWRNNSEVNIDLKTLRHANFETTFALGRREVAVTNLREGWVRIKIETGLEMSDAPIELELIAMGNVTARSSKRKGSGRAAFAIKTCDLLRSDGLTSSQTDEVVQEEMNDVKRTAPAIMKVDINTPSQERKRREKREAYLASGAYRKLTRFRNMHAGKRAFIIGNGPSINKQDLTLLKDEVTFVTNWFINHPQYNEIDPSYFCVSSHEMFGGWGTPEPKANQDWLQGMLARAGNAHKFFSYPFRDFLIGDGVFPEDQCDFLLFDRPKYQVDQRGDINLDLTQPMDDGYTGIVTFCLPLAHFMGITEIYLIGCDCDYGLTTPDAPKSYFYDFSKHTTKTTSHEGLTRVWAENGPVFQTYEVVRNRFLQDGIQIVNCTDGGRLEVFPRARYEDVVASKA</sequence>
<proteinExistence type="predicted"/>
<accession>A0A0P1GGR4</accession>
<evidence type="ECO:0008006" key="3">
    <source>
        <dbReference type="Google" id="ProtNLM"/>
    </source>
</evidence>
<gene>
    <name evidence="1" type="ORF">TRM7557_03086</name>
</gene>
<keyword evidence="2" id="KW-1185">Reference proteome</keyword>
<dbReference type="EMBL" id="CYSD01000040">
    <property type="protein sequence ID" value="CUH80813.1"/>
    <property type="molecule type" value="Genomic_DNA"/>
</dbReference>
<protein>
    <recommendedName>
        <fullName evidence="3">DUF115 domain-containing protein</fullName>
    </recommendedName>
</protein>
<name>A0A0P1GGR4_9RHOB</name>
<evidence type="ECO:0000313" key="2">
    <source>
        <dbReference type="Proteomes" id="UP000052022"/>
    </source>
</evidence>
<dbReference type="AlphaFoldDB" id="A0A0P1GGR4"/>
<evidence type="ECO:0000313" key="1">
    <source>
        <dbReference type="EMBL" id="CUH80813.1"/>
    </source>
</evidence>
<reference evidence="1 2" key="1">
    <citation type="submission" date="2015-09" db="EMBL/GenBank/DDBJ databases">
        <authorList>
            <consortium name="Swine Surveillance"/>
        </authorList>
    </citation>
    <scope>NUCLEOTIDE SEQUENCE [LARGE SCALE GENOMIC DNA]</scope>
    <source>
        <strain evidence="1 2">CECT 7557</strain>
    </source>
</reference>
<dbReference type="STRING" id="928856.SAMN04488049_11635"/>
<dbReference type="Proteomes" id="UP000052022">
    <property type="component" value="Unassembled WGS sequence"/>
</dbReference>
<dbReference type="Gene3D" id="3.90.1480.10">
    <property type="entry name" value="Alpha-2,3-sialyltransferase"/>
    <property type="match status" value="1"/>
</dbReference>
<organism evidence="1 2">
    <name type="scientific">Tritonibacter multivorans</name>
    <dbReference type="NCBI Taxonomy" id="928856"/>
    <lineage>
        <taxon>Bacteria</taxon>
        <taxon>Pseudomonadati</taxon>
        <taxon>Pseudomonadota</taxon>
        <taxon>Alphaproteobacteria</taxon>
        <taxon>Rhodobacterales</taxon>
        <taxon>Paracoccaceae</taxon>
        <taxon>Tritonibacter</taxon>
    </lineage>
</organism>